<dbReference type="AlphaFoldDB" id="A0A919BVA8"/>
<feature type="region of interest" description="Disordered" evidence="1">
    <location>
        <begin position="103"/>
        <end position="141"/>
    </location>
</feature>
<sequence length="141" mass="16030">MTVYFTFIPSREKRPVRLDPLEFAPNQAVPEWALKQRVRRQHGPTYYDGVNRAVALADRPTADFPDTDHSACLLVWKRTAAQPVPQQDEAPDEVWALTPRGRVVRSPWAGTPGHTPPPARKKSEGRHHHGKLLAPRKHRDP</sequence>
<name>A0A919BVA8_STRFL</name>
<reference evidence="2" key="1">
    <citation type="journal article" date="2014" name="Int. J. Syst. Evol. Microbiol.">
        <title>Complete genome sequence of Corynebacterium casei LMG S-19264T (=DSM 44701T), isolated from a smear-ripened cheese.</title>
        <authorList>
            <consortium name="US DOE Joint Genome Institute (JGI-PGF)"/>
            <person name="Walter F."/>
            <person name="Albersmeier A."/>
            <person name="Kalinowski J."/>
            <person name="Ruckert C."/>
        </authorList>
    </citation>
    <scope>NUCLEOTIDE SEQUENCE</scope>
    <source>
        <strain evidence="2">JCM 4122</strain>
    </source>
</reference>
<accession>A0A919BVA8</accession>
<reference evidence="2" key="2">
    <citation type="submission" date="2020-09" db="EMBL/GenBank/DDBJ databases">
        <authorList>
            <person name="Sun Q."/>
            <person name="Ohkuma M."/>
        </authorList>
    </citation>
    <scope>NUCLEOTIDE SEQUENCE</scope>
    <source>
        <strain evidence="2">JCM 4122</strain>
    </source>
</reference>
<dbReference type="RefSeq" id="WP_190043363.1">
    <property type="nucleotide sequence ID" value="NZ_BNBE01000002.1"/>
</dbReference>
<evidence type="ECO:0000256" key="1">
    <source>
        <dbReference type="SAM" id="MobiDB-lite"/>
    </source>
</evidence>
<evidence type="ECO:0000313" key="3">
    <source>
        <dbReference type="Proteomes" id="UP000632849"/>
    </source>
</evidence>
<gene>
    <name evidence="2" type="ORF">GCM10017667_54990</name>
</gene>
<dbReference type="EMBL" id="BNBE01000002">
    <property type="protein sequence ID" value="GHG13887.1"/>
    <property type="molecule type" value="Genomic_DNA"/>
</dbReference>
<comment type="caution">
    <text evidence="2">The sequence shown here is derived from an EMBL/GenBank/DDBJ whole genome shotgun (WGS) entry which is preliminary data.</text>
</comment>
<proteinExistence type="predicted"/>
<feature type="compositionally biased region" description="Basic residues" evidence="1">
    <location>
        <begin position="119"/>
        <end position="141"/>
    </location>
</feature>
<organism evidence="2 3">
    <name type="scientific">Streptomyces filamentosus</name>
    <name type="common">Streptomyces roseosporus</name>
    <dbReference type="NCBI Taxonomy" id="67294"/>
    <lineage>
        <taxon>Bacteria</taxon>
        <taxon>Bacillati</taxon>
        <taxon>Actinomycetota</taxon>
        <taxon>Actinomycetes</taxon>
        <taxon>Kitasatosporales</taxon>
        <taxon>Streptomycetaceae</taxon>
        <taxon>Streptomyces</taxon>
    </lineage>
</organism>
<protein>
    <submittedName>
        <fullName evidence="2">Uncharacterized protein</fullName>
    </submittedName>
</protein>
<dbReference type="Proteomes" id="UP000632849">
    <property type="component" value="Unassembled WGS sequence"/>
</dbReference>
<evidence type="ECO:0000313" key="2">
    <source>
        <dbReference type="EMBL" id="GHG13887.1"/>
    </source>
</evidence>
<keyword evidence="3" id="KW-1185">Reference proteome</keyword>